<keyword evidence="2" id="KW-1185">Reference proteome</keyword>
<dbReference type="RefSeq" id="WP_012971880.1">
    <property type="nucleotide sequence ID" value="NZ_JABZEO010000006.1"/>
</dbReference>
<evidence type="ECO:0000313" key="1">
    <source>
        <dbReference type="EMBL" id="NVZ09631.1"/>
    </source>
</evidence>
<proteinExistence type="predicted"/>
<reference evidence="1 2" key="1">
    <citation type="submission" date="2020-06" db="EMBL/GenBank/DDBJ databases">
        <title>Whole-genome sequence of Allochromatium humboldtianum DSM 21881, type strain.</title>
        <authorList>
            <person name="Kyndt J.A."/>
            <person name="Meyer T.E."/>
        </authorList>
    </citation>
    <scope>NUCLEOTIDE SEQUENCE [LARGE SCALE GENOMIC DNA]</scope>
    <source>
        <strain evidence="1 2">DSM 21881</strain>
    </source>
</reference>
<protein>
    <submittedName>
        <fullName evidence="1">Uncharacterized protein</fullName>
    </submittedName>
</protein>
<evidence type="ECO:0000313" key="2">
    <source>
        <dbReference type="Proteomes" id="UP000592294"/>
    </source>
</evidence>
<accession>A0A850RJ79</accession>
<gene>
    <name evidence="1" type="ORF">HW932_10190</name>
</gene>
<sequence length="99" mass="11336">MKPKIYEGIHNQEQAMTPTANIIRDAWVFGIIPEDETCEGWTIQGIDALYDKVTAAWQPYGHLVSNLPPELRERHARIYAEAIERARATGWDPELDETD</sequence>
<comment type="caution">
    <text evidence="1">The sequence shown here is derived from an EMBL/GenBank/DDBJ whole genome shotgun (WGS) entry which is preliminary data.</text>
</comment>
<dbReference type="AlphaFoldDB" id="A0A850RJ79"/>
<dbReference type="Proteomes" id="UP000592294">
    <property type="component" value="Unassembled WGS sequence"/>
</dbReference>
<organism evidence="1 2">
    <name type="scientific">Allochromatium humboldtianum</name>
    <dbReference type="NCBI Taxonomy" id="504901"/>
    <lineage>
        <taxon>Bacteria</taxon>
        <taxon>Pseudomonadati</taxon>
        <taxon>Pseudomonadota</taxon>
        <taxon>Gammaproteobacteria</taxon>
        <taxon>Chromatiales</taxon>
        <taxon>Chromatiaceae</taxon>
        <taxon>Allochromatium</taxon>
    </lineage>
</organism>
<name>A0A850RJ79_9GAMM</name>
<dbReference type="EMBL" id="JABZEO010000006">
    <property type="protein sequence ID" value="NVZ09631.1"/>
    <property type="molecule type" value="Genomic_DNA"/>
</dbReference>